<sequence>MKHLSKIVLATLLIFGFTSVKAQDADNPWAIGIGTNAVDFYPTGEDAPLGGMFDEYFNTGDHWNILPAVSKLSVSRFLGAGLVGELTGTINQIDKYGDRGVSDLSYYAVDLGLDYSLRAMLNDGWIDPVVGIGGGYTWIGDQDGEDISNLDAATLNGKVGLNFWFSDNVALTLESKYKHVFETETASHFQHAAGIKFVFGGTDTDGDGIYDKDDECPEQPGLEEFNGCPDTDGDGIEDRQDKCPNEAGLAEFDGCPDSDGDGVADPDDECPEVAGLAEMNGCPDADGDGVRDDEDECPEEAGPAENDGCPWPDTDGDGILDKDDECPEEAGPAASNGCPEPTAEVISELNEYSKTVLFDLNKASIRTESEDALNSIVEIMNEYPQTIFHIEGHTDSTGSDAYNMKLSKERAASVKSFLQENGVPANRLTSEGYGETQPIATNSTAKGRQDNRRVEISLDKDKEMKDKSGEEEMEDEGMEEEEN</sequence>
<evidence type="ECO:0000256" key="6">
    <source>
        <dbReference type="SAM" id="MobiDB-lite"/>
    </source>
</evidence>
<keyword evidence="4" id="KW-0998">Cell outer membrane</keyword>
<feature type="compositionally biased region" description="Acidic residues" evidence="6">
    <location>
        <begin position="254"/>
        <end position="268"/>
    </location>
</feature>
<evidence type="ECO:0000256" key="4">
    <source>
        <dbReference type="ARBA" id="ARBA00023237"/>
    </source>
</evidence>
<dbReference type="InterPro" id="IPR003367">
    <property type="entry name" value="Thrombospondin_3-like_rpt"/>
</dbReference>
<dbReference type="EMBL" id="JAVJIU010000004">
    <property type="protein sequence ID" value="MDR5591286.1"/>
    <property type="molecule type" value="Genomic_DNA"/>
</dbReference>
<dbReference type="SUPFAM" id="SSF103088">
    <property type="entry name" value="OmpA-like"/>
    <property type="match status" value="1"/>
</dbReference>
<name>A0ABU1ESB8_9FLAO</name>
<evidence type="ECO:0000313" key="9">
    <source>
        <dbReference type="EMBL" id="MDR5591286.1"/>
    </source>
</evidence>
<feature type="region of interest" description="Disordered" evidence="6">
    <location>
        <begin position="230"/>
        <end position="268"/>
    </location>
</feature>
<dbReference type="InterPro" id="IPR050330">
    <property type="entry name" value="Bact_OuterMem_StrucFunc"/>
</dbReference>
<evidence type="ECO:0000259" key="8">
    <source>
        <dbReference type="PROSITE" id="PS51123"/>
    </source>
</evidence>
<dbReference type="PRINTS" id="PR01021">
    <property type="entry name" value="OMPADOMAIN"/>
</dbReference>
<accession>A0ABU1ESB8</accession>
<evidence type="ECO:0000313" key="10">
    <source>
        <dbReference type="Proteomes" id="UP001257234"/>
    </source>
</evidence>
<comment type="caution">
    <text evidence="9">The sequence shown here is derived from an EMBL/GenBank/DDBJ whole genome shotgun (WGS) entry which is preliminary data.</text>
</comment>
<dbReference type="RefSeq" id="WP_309562150.1">
    <property type="nucleotide sequence ID" value="NZ_JAVJIU010000004.1"/>
</dbReference>
<dbReference type="Gene3D" id="3.30.1330.60">
    <property type="entry name" value="OmpA-like domain"/>
    <property type="match status" value="1"/>
</dbReference>
<protein>
    <submittedName>
        <fullName evidence="9">OmpA family protein</fullName>
    </submittedName>
</protein>
<dbReference type="InterPro" id="IPR006665">
    <property type="entry name" value="OmpA-like"/>
</dbReference>
<dbReference type="Pfam" id="PF02412">
    <property type="entry name" value="TSP_3"/>
    <property type="match status" value="4"/>
</dbReference>
<dbReference type="PANTHER" id="PTHR30329">
    <property type="entry name" value="STATOR ELEMENT OF FLAGELLAR MOTOR COMPLEX"/>
    <property type="match status" value="1"/>
</dbReference>
<dbReference type="Gene3D" id="4.10.1080.10">
    <property type="entry name" value="TSP type-3 repeat"/>
    <property type="match status" value="1"/>
</dbReference>
<dbReference type="InterPro" id="IPR006664">
    <property type="entry name" value="OMP_bac"/>
</dbReference>
<comment type="subcellular location">
    <subcellularLocation>
        <location evidence="1">Cell outer membrane</location>
    </subcellularLocation>
</comment>
<feature type="signal peptide" evidence="7">
    <location>
        <begin position="1"/>
        <end position="22"/>
    </location>
</feature>
<dbReference type="CDD" id="cd07185">
    <property type="entry name" value="OmpA_C-like"/>
    <property type="match status" value="1"/>
</dbReference>
<feature type="chain" id="PRO_5045803178" evidence="7">
    <location>
        <begin position="23"/>
        <end position="483"/>
    </location>
</feature>
<gene>
    <name evidence="9" type="ORF">RE431_11615</name>
</gene>
<reference evidence="10" key="1">
    <citation type="submission" date="2023-07" db="EMBL/GenBank/DDBJ databases">
        <title>Christiangramia sp. SM2212., a novel bacterium of the family Flavobacteriaceae isolated from the sea sediment.</title>
        <authorList>
            <person name="Wang J."/>
            <person name="Zhang X."/>
        </authorList>
    </citation>
    <scope>NUCLEOTIDE SEQUENCE [LARGE SCALE GENOMIC DNA]</scope>
    <source>
        <strain evidence="10">SM2212</strain>
    </source>
</reference>
<dbReference type="PROSITE" id="PS51123">
    <property type="entry name" value="OMPA_2"/>
    <property type="match status" value="1"/>
</dbReference>
<evidence type="ECO:0000256" key="7">
    <source>
        <dbReference type="SAM" id="SignalP"/>
    </source>
</evidence>
<organism evidence="9 10">
    <name type="scientific">Christiangramia sediminicola</name>
    <dbReference type="NCBI Taxonomy" id="3073267"/>
    <lineage>
        <taxon>Bacteria</taxon>
        <taxon>Pseudomonadati</taxon>
        <taxon>Bacteroidota</taxon>
        <taxon>Flavobacteriia</taxon>
        <taxon>Flavobacteriales</taxon>
        <taxon>Flavobacteriaceae</taxon>
        <taxon>Christiangramia</taxon>
    </lineage>
</organism>
<evidence type="ECO:0000256" key="5">
    <source>
        <dbReference type="PROSITE-ProRule" id="PRU00473"/>
    </source>
</evidence>
<dbReference type="SUPFAM" id="SSF103647">
    <property type="entry name" value="TSP type-3 repeat"/>
    <property type="match status" value="1"/>
</dbReference>
<dbReference type="Proteomes" id="UP001257234">
    <property type="component" value="Unassembled WGS sequence"/>
</dbReference>
<proteinExistence type="predicted"/>
<dbReference type="InterPro" id="IPR036737">
    <property type="entry name" value="OmpA-like_sf"/>
</dbReference>
<keyword evidence="2 7" id="KW-0732">Signal</keyword>
<evidence type="ECO:0000256" key="2">
    <source>
        <dbReference type="ARBA" id="ARBA00022729"/>
    </source>
</evidence>
<feature type="domain" description="OmpA-like" evidence="8">
    <location>
        <begin position="345"/>
        <end position="462"/>
    </location>
</feature>
<feature type="region of interest" description="Disordered" evidence="6">
    <location>
        <begin position="425"/>
        <end position="483"/>
    </location>
</feature>
<evidence type="ECO:0000256" key="3">
    <source>
        <dbReference type="ARBA" id="ARBA00023136"/>
    </source>
</evidence>
<dbReference type="Pfam" id="PF00691">
    <property type="entry name" value="OmpA"/>
    <property type="match status" value="1"/>
</dbReference>
<feature type="region of interest" description="Disordered" evidence="6">
    <location>
        <begin position="280"/>
        <end position="312"/>
    </location>
</feature>
<feature type="compositionally biased region" description="Acidic residues" evidence="6">
    <location>
        <begin position="471"/>
        <end position="483"/>
    </location>
</feature>
<evidence type="ECO:0000256" key="1">
    <source>
        <dbReference type="ARBA" id="ARBA00004442"/>
    </source>
</evidence>
<dbReference type="PANTHER" id="PTHR30329:SF21">
    <property type="entry name" value="LIPOPROTEIN YIAD-RELATED"/>
    <property type="match status" value="1"/>
</dbReference>
<feature type="compositionally biased region" description="Basic and acidic residues" evidence="6">
    <location>
        <begin position="447"/>
        <end position="470"/>
    </location>
</feature>
<dbReference type="InterPro" id="IPR028974">
    <property type="entry name" value="TSP_type-3_rpt"/>
</dbReference>
<keyword evidence="10" id="KW-1185">Reference proteome</keyword>
<feature type="compositionally biased region" description="Acidic residues" evidence="6">
    <location>
        <begin position="285"/>
        <end position="299"/>
    </location>
</feature>
<keyword evidence="3 5" id="KW-0472">Membrane</keyword>